<protein>
    <submittedName>
        <fullName evidence="2">Uncharacterized protein</fullName>
    </submittedName>
</protein>
<evidence type="ECO:0000256" key="1">
    <source>
        <dbReference type="SAM" id="MobiDB-lite"/>
    </source>
</evidence>
<evidence type="ECO:0000313" key="2">
    <source>
        <dbReference type="EMBL" id="CAK9212721.1"/>
    </source>
</evidence>
<reference evidence="2" key="1">
    <citation type="submission" date="2024-02" db="EMBL/GenBank/DDBJ databases">
        <authorList>
            <consortium name="ELIXIR-Norway"/>
            <consortium name="Elixir Norway"/>
        </authorList>
    </citation>
    <scope>NUCLEOTIDE SEQUENCE</scope>
</reference>
<organism evidence="2 3">
    <name type="scientific">Sphagnum troendelagicum</name>
    <dbReference type="NCBI Taxonomy" id="128251"/>
    <lineage>
        <taxon>Eukaryota</taxon>
        <taxon>Viridiplantae</taxon>
        <taxon>Streptophyta</taxon>
        <taxon>Embryophyta</taxon>
        <taxon>Bryophyta</taxon>
        <taxon>Sphagnophytina</taxon>
        <taxon>Sphagnopsida</taxon>
        <taxon>Sphagnales</taxon>
        <taxon>Sphagnaceae</taxon>
        <taxon>Sphagnum</taxon>
    </lineage>
</organism>
<proteinExistence type="predicted"/>
<gene>
    <name evidence="2" type="ORF">CSSPTR1EN2_LOCUS11378</name>
</gene>
<dbReference type="EMBL" id="OZ019911">
    <property type="protein sequence ID" value="CAK9212721.1"/>
    <property type="molecule type" value="Genomic_DNA"/>
</dbReference>
<feature type="compositionally biased region" description="Basic and acidic residues" evidence="1">
    <location>
        <begin position="83"/>
        <end position="95"/>
    </location>
</feature>
<sequence>MAVEMSGGHGTPFYDPLYRPGTPTSQSEESVNRWYDDFSVFNHLHLPKSKALSFNASKQILQPVRQGGVVVKCEPQVTELCEGNKPKQATEEAGSKDNQGLNSF</sequence>
<feature type="region of interest" description="Disordered" evidence="1">
    <location>
        <begin position="1"/>
        <end position="30"/>
    </location>
</feature>
<keyword evidence="3" id="KW-1185">Reference proteome</keyword>
<name>A0ABP0U4J3_9BRYO</name>
<dbReference type="Proteomes" id="UP001497512">
    <property type="component" value="Chromosome 19"/>
</dbReference>
<evidence type="ECO:0000313" key="3">
    <source>
        <dbReference type="Proteomes" id="UP001497512"/>
    </source>
</evidence>
<accession>A0ABP0U4J3</accession>
<feature type="region of interest" description="Disordered" evidence="1">
    <location>
        <begin position="83"/>
        <end position="104"/>
    </location>
</feature>